<organism evidence="6 7">
    <name type="scientific">Holothuria leucospilota</name>
    <name type="common">Black long sea cucumber</name>
    <name type="synonym">Mertensiothuria leucospilota</name>
    <dbReference type="NCBI Taxonomy" id="206669"/>
    <lineage>
        <taxon>Eukaryota</taxon>
        <taxon>Metazoa</taxon>
        <taxon>Echinodermata</taxon>
        <taxon>Eleutherozoa</taxon>
        <taxon>Echinozoa</taxon>
        <taxon>Holothuroidea</taxon>
        <taxon>Aspidochirotacea</taxon>
        <taxon>Aspidochirotida</taxon>
        <taxon>Holothuriidae</taxon>
        <taxon>Holothuria</taxon>
    </lineage>
</organism>
<proteinExistence type="inferred from homology"/>
<reference evidence="6" key="1">
    <citation type="submission" date="2021-10" db="EMBL/GenBank/DDBJ databases">
        <title>Tropical sea cucumber genome reveals ecological adaptation and Cuvierian tubules defense mechanism.</title>
        <authorList>
            <person name="Chen T."/>
        </authorList>
    </citation>
    <scope>NUCLEOTIDE SEQUENCE</scope>
    <source>
        <strain evidence="6">Nanhai2018</strain>
        <tissue evidence="6">Muscle</tissue>
    </source>
</reference>
<dbReference type="GO" id="GO:0019784">
    <property type="term" value="F:deNEDDylase activity"/>
    <property type="evidence" value="ECO:0007669"/>
    <property type="project" value="InterPro"/>
</dbReference>
<dbReference type="EMBL" id="JAIZAY010000001">
    <property type="protein sequence ID" value="KAJ8050956.1"/>
    <property type="molecule type" value="Genomic_DNA"/>
</dbReference>
<dbReference type="OrthoDB" id="10033651at2759"/>
<accession>A0A9Q1HM95</accession>
<dbReference type="PROSITE" id="PS50600">
    <property type="entry name" value="ULP_PROTEASE"/>
    <property type="match status" value="1"/>
</dbReference>
<dbReference type="AlphaFoldDB" id="A0A9Q1HM95"/>
<dbReference type="InterPro" id="IPR038765">
    <property type="entry name" value="Papain-like_cys_pep_sf"/>
</dbReference>
<dbReference type="PANTHER" id="PTHR46468">
    <property type="entry name" value="SENTRIN-SPECIFIC PROTEASE 8"/>
    <property type="match status" value="1"/>
</dbReference>
<sequence>MVQRQQRYHVCGEVLEYHDFKSLVHPNWLNDKIINAYLFVLRSQCNRSDVNHVYIIPSYMAVLWDAGRFKSWMIREIELALFKWILMPINVTNNHWILLVADVQQMSVSILDSMNTRNGLSYVAKWKKFMQNRAKIVGELDGEWKLGHLKSAQQDDGNSCGPFVLLNALAVTREILLDSLSQEHALLMRKFVFSTLLKSAVKPPGQRTKCDMPGCLQPGRSSAWVACDVCGRWCHFNCVALKRKPKREYLCPICTAQYR</sequence>
<evidence type="ECO:0000256" key="1">
    <source>
        <dbReference type="ARBA" id="ARBA00005234"/>
    </source>
</evidence>
<dbReference type="Gene3D" id="3.40.395.10">
    <property type="entry name" value="Adenoviral Proteinase, Chain A"/>
    <property type="match status" value="1"/>
</dbReference>
<dbReference type="Proteomes" id="UP001152320">
    <property type="component" value="Chromosome 1"/>
</dbReference>
<dbReference type="GO" id="GO:0008234">
    <property type="term" value="F:cysteine-type peptidase activity"/>
    <property type="evidence" value="ECO:0007669"/>
    <property type="project" value="UniProtKB-KW"/>
</dbReference>
<protein>
    <submittedName>
        <fullName evidence="6">Ubiquitin-like-specific protease 1</fullName>
    </submittedName>
</protein>
<evidence type="ECO:0000256" key="3">
    <source>
        <dbReference type="ARBA" id="ARBA00022801"/>
    </source>
</evidence>
<dbReference type="GO" id="GO:0006508">
    <property type="term" value="P:proteolysis"/>
    <property type="evidence" value="ECO:0007669"/>
    <property type="project" value="UniProtKB-KW"/>
</dbReference>
<dbReference type="InterPro" id="IPR003653">
    <property type="entry name" value="Peptidase_C48_C"/>
</dbReference>
<keyword evidence="7" id="KW-1185">Reference proteome</keyword>
<keyword evidence="3" id="KW-0378">Hydrolase</keyword>
<comment type="caution">
    <text evidence="6">The sequence shown here is derived from an EMBL/GenBank/DDBJ whole genome shotgun (WGS) entry which is preliminary data.</text>
</comment>
<keyword evidence="2 6" id="KW-0645">Protease</keyword>
<dbReference type="Gene3D" id="3.30.40.10">
    <property type="entry name" value="Zinc/RING finger domain, C3HC4 (zinc finger)"/>
    <property type="match status" value="1"/>
</dbReference>
<dbReference type="SUPFAM" id="SSF54001">
    <property type="entry name" value="Cysteine proteinases"/>
    <property type="match status" value="1"/>
</dbReference>
<evidence type="ECO:0000313" key="6">
    <source>
        <dbReference type="EMBL" id="KAJ8050956.1"/>
    </source>
</evidence>
<dbReference type="InterPro" id="IPR013083">
    <property type="entry name" value="Znf_RING/FYVE/PHD"/>
</dbReference>
<gene>
    <name evidence="6" type="ORF">HOLleu_04346</name>
</gene>
<evidence type="ECO:0000256" key="4">
    <source>
        <dbReference type="ARBA" id="ARBA00022807"/>
    </source>
</evidence>
<evidence type="ECO:0000259" key="5">
    <source>
        <dbReference type="PROSITE" id="PS50600"/>
    </source>
</evidence>
<dbReference type="InterPro" id="IPR011011">
    <property type="entry name" value="Znf_FYVE_PHD"/>
</dbReference>
<comment type="similarity">
    <text evidence="1">Belongs to the peptidase C48 family.</text>
</comment>
<dbReference type="SUPFAM" id="SSF57903">
    <property type="entry name" value="FYVE/PHD zinc finger"/>
    <property type="match status" value="1"/>
</dbReference>
<keyword evidence="4" id="KW-0788">Thiol protease</keyword>
<name>A0A9Q1HM95_HOLLE</name>
<feature type="domain" description="Ubiquitin-like protease family profile" evidence="5">
    <location>
        <begin position="13"/>
        <end position="171"/>
    </location>
</feature>
<dbReference type="Pfam" id="PF02902">
    <property type="entry name" value="Peptidase_C48"/>
    <property type="match status" value="1"/>
</dbReference>
<dbReference type="InterPro" id="IPR044613">
    <property type="entry name" value="Nep1/2-like"/>
</dbReference>
<dbReference type="GO" id="GO:0000338">
    <property type="term" value="P:protein deneddylation"/>
    <property type="evidence" value="ECO:0007669"/>
    <property type="project" value="TreeGrafter"/>
</dbReference>
<evidence type="ECO:0000313" key="7">
    <source>
        <dbReference type="Proteomes" id="UP001152320"/>
    </source>
</evidence>
<dbReference type="PANTHER" id="PTHR46468:SF1">
    <property type="entry name" value="SENTRIN-SPECIFIC PROTEASE 8"/>
    <property type="match status" value="1"/>
</dbReference>
<evidence type="ECO:0000256" key="2">
    <source>
        <dbReference type="ARBA" id="ARBA00022670"/>
    </source>
</evidence>